<dbReference type="Proteomes" id="UP000199647">
    <property type="component" value="Unassembled WGS sequence"/>
</dbReference>
<evidence type="ECO:0000259" key="4">
    <source>
        <dbReference type="Pfam" id="PF00717"/>
    </source>
</evidence>
<keyword evidence="2" id="KW-0238">DNA-binding</keyword>
<dbReference type="PANTHER" id="PTHR40661">
    <property type="match status" value="1"/>
</dbReference>
<dbReference type="Pfam" id="PF00717">
    <property type="entry name" value="Peptidase_S24"/>
    <property type="match status" value="1"/>
</dbReference>
<dbReference type="InterPro" id="IPR036286">
    <property type="entry name" value="LexA/Signal_pep-like_sf"/>
</dbReference>
<gene>
    <name evidence="5" type="ORF">SAMN05216548_10428</name>
</gene>
<proteinExistence type="predicted"/>
<dbReference type="GO" id="GO:0003677">
    <property type="term" value="F:DNA binding"/>
    <property type="evidence" value="ECO:0007669"/>
    <property type="project" value="UniProtKB-KW"/>
</dbReference>
<dbReference type="STRING" id="1855383.SAMN05216548_10428"/>
<dbReference type="OrthoDB" id="9792157at2"/>
<evidence type="ECO:0000256" key="2">
    <source>
        <dbReference type="ARBA" id="ARBA00023125"/>
    </source>
</evidence>
<evidence type="ECO:0000313" key="5">
    <source>
        <dbReference type="EMBL" id="SEQ33951.1"/>
    </source>
</evidence>
<evidence type="ECO:0000256" key="1">
    <source>
        <dbReference type="ARBA" id="ARBA00023015"/>
    </source>
</evidence>
<dbReference type="InterPro" id="IPR015927">
    <property type="entry name" value="Peptidase_S24_S26A/B/C"/>
</dbReference>
<keyword evidence="1" id="KW-0805">Transcription regulation</keyword>
<dbReference type="InterPro" id="IPR039418">
    <property type="entry name" value="LexA-like"/>
</dbReference>
<feature type="domain" description="Peptidase S24/S26A/S26B/S26C" evidence="4">
    <location>
        <begin position="65"/>
        <end position="171"/>
    </location>
</feature>
<sequence length="211" mass="23449">MTARAASLSAGLSGDAIRNIQRKADTSPDSAPRGSTLKKLAKVLQASEQWLLTGEGPLEAKNEIPVMGYIGAGAEILPEYEQVPPEGIWQVELPIPISEEMVAFEVRGDSMLPRYDEGDVIVVYAEQQRPAESFFGEEAAVRTSDGRRFLKRITRGFEPRTVNLESFNAKTIESVCLEWIGEIWITVRSGQRRRLNLRENLRGSATLDDTE</sequence>
<reference evidence="5 6" key="1">
    <citation type="submission" date="2016-10" db="EMBL/GenBank/DDBJ databases">
        <authorList>
            <person name="de Groot N.N."/>
        </authorList>
    </citation>
    <scope>NUCLEOTIDE SEQUENCE [LARGE SCALE GENOMIC DNA]</scope>
    <source>
        <strain evidence="5 6">A52C2</strain>
    </source>
</reference>
<dbReference type="PANTHER" id="PTHR40661:SF3">
    <property type="entry name" value="FELS-1 PROPHAGE TRANSCRIPTIONAL REGULATOR"/>
    <property type="match status" value="1"/>
</dbReference>
<evidence type="ECO:0000256" key="3">
    <source>
        <dbReference type="ARBA" id="ARBA00023163"/>
    </source>
</evidence>
<organism evidence="5 6">
    <name type="scientific">Faunimonas pinastri</name>
    <dbReference type="NCBI Taxonomy" id="1855383"/>
    <lineage>
        <taxon>Bacteria</taxon>
        <taxon>Pseudomonadati</taxon>
        <taxon>Pseudomonadota</taxon>
        <taxon>Alphaproteobacteria</taxon>
        <taxon>Hyphomicrobiales</taxon>
        <taxon>Afifellaceae</taxon>
        <taxon>Faunimonas</taxon>
    </lineage>
</organism>
<dbReference type="CDD" id="cd06529">
    <property type="entry name" value="S24_LexA-like"/>
    <property type="match status" value="1"/>
</dbReference>
<dbReference type="EMBL" id="FOFG01000004">
    <property type="protein sequence ID" value="SEQ33951.1"/>
    <property type="molecule type" value="Genomic_DNA"/>
</dbReference>
<evidence type="ECO:0000313" key="6">
    <source>
        <dbReference type="Proteomes" id="UP000199647"/>
    </source>
</evidence>
<keyword evidence="6" id="KW-1185">Reference proteome</keyword>
<keyword evidence="3" id="KW-0804">Transcription</keyword>
<name>A0A1H9F7Q1_9HYPH</name>
<dbReference type="SUPFAM" id="SSF51306">
    <property type="entry name" value="LexA/Signal peptidase"/>
    <property type="match status" value="1"/>
</dbReference>
<protein>
    <submittedName>
        <fullName evidence="5">Phage repressor protein C, contains Cro/C1-type HTH and peptisase s24 domains</fullName>
    </submittedName>
</protein>
<accession>A0A1H9F7Q1</accession>
<dbReference type="Gene3D" id="2.10.109.10">
    <property type="entry name" value="Umud Fragment, subunit A"/>
    <property type="match status" value="1"/>
</dbReference>
<dbReference type="AlphaFoldDB" id="A0A1H9F7Q1"/>